<proteinExistence type="predicted"/>
<comment type="caution">
    <text evidence="3">The sequence shown here is derived from an EMBL/GenBank/DDBJ whole genome shotgun (WGS) entry which is preliminary data.</text>
</comment>
<keyword evidence="1" id="KW-0862">Zinc</keyword>
<organism evidence="3 4">
    <name type="scientific">Abeliophyllum distichum</name>
    <dbReference type="NCBI Taxonomy" id="126358"/>
    <lineage>
        <taxon>Eukaryota</taxon>
        <taxon>Viridiplantae</taxon>
        <taxon>Streptophyta</taxon>
        <taxon>Embryophyta</taxon>
        <taxon>Tracheophyta</taxon>
        <taxon>Spermatophyta</taxon>
        <taxon>Magnoliopsida</taxon>
        <taxon>eudicotyledons</taxon>
        <taxon>Gunneridae</taxon>
        <taxon>Pentapetalae</taxon>
        <taxon>asterids</taxon>
        <taxon>lamiids</taxon>
        <taxon>Lamiales</taxon>
        <taxon>Oleaceae</taxon>
        <taxon>Forsythieae</taxon>
        <taxon>Abeliophyllum</taxon>
    </lineage>
</organism>
<dbReference type="EMBL" id="JBFOLK010000001">
    <property type="protein sequence ID" value="KAL2542567.1"/>
    <property type="molecule type" value="Genomic_DNA"/>
</dbReference>
<dbReference type="InterPro" id="IPR036236">
    <property type="entry name" value="Znf_C2H2_sf"/>
</dbReference>
<reference evidence="4" key="1">
    <citation type="submission" date="2024-07" db="EMBL/GenBank/DDBJ databases">
        <title>Two chromosome-level genome assemblies of Korean endemic species Abeliophyllum distichum and Forsythia ovata (Oleaceae).</title>
        <authorList>
            <person name="Jang H."/>
        </authorList>
    </citation>
    <scope>NUCLEOTIDE SEQUENCE [LARGE SCALE GENOMIC DNA]</scope>
</reference>
<dbReference type="PROSITE" id="PS00028">
    <property type="entry name" value="ZINC_FINGER_C2H2_1"/>
    <property type="match status" value="1"/>
</dbReference>
<evidence type="ECO:0000256" key="1">
    <source>
        <dbReference type="PROSITE-ProRule" id="PRU00042"/>
    </source>
</evidence>
<dbReference type="GO" id="GO:0008270">
    <property type="term" value="F:zinc ion binding"/>
    <property type="evidence" value="ECO:0007669"/>
    <property type="project" value="UniProtKB-KW"/>
</dbReference>
<dbReference type="Gene3D" id="3.30.160.60">
    <property type="entry name" value="Classic Zinc Finger"/>
    <property type="match status" value="1"/>
</dbReference>
<keyword evidence="1" id="KW-0863">Zinc-finger</keyword>
<sequence length="208" mass="22576">MAEVDYQIKPCNNSTSNGPNGRLKLFGFNVAQKEDQVVESTKTTPGSPESATFPVSYGRKYDCQYCGREFANSQALGGHQNAHKKERQQLKRVQMQASSRKASTSYTHNRIASAFAAAPHLLPPPSPSWVYTPRAFPPFHLSHDCAFPVNDRSVGESSLTSIGLQSVKAHNGSLDGPSLTRFSRADDGPNFDDAFGLNLHLSLAPAAP</sequence>
<dbReference type="AlphaFoldDB" id="A0ABD1VZ19"/>
<dbReference type="SUPFAM" id="SSF57667">
    <property type="entry name" value="beta-beta-alpha zinc fingers"/>
    <property type="match status" value="1"/>
</dbReference>
<feature type="domain" description="C2H2-type" evidence="2">
    <location>
        <begin position="61"/>
        <end position="88"/>
    </location>
</feature>
<evidence type="ECO:0000259" key="2">
    <source>
        <dbReference type="PROSITE" id="PS50157"/>
    </source>
</evidence>
<dbReference type="PANTHER" id="PTHR46353:SF9">
    <property type="entry name" value="ZINC FINGER PROTEIN GIS3"/>
    <property type="match status" value="1"/>
</dbReference>
<evidence type="ECO:0000313" key="4">
    <source>
        <dbReference type="Proteomes" id="UP001604336"/>
    </source>
</evidence>
<dbReference type="Proteomes" id="UP001604336">
    <property type="component" value="Unassembled WGS sequence"/>
</dbReference>
<dbReference type="PROSITE" id="PS50157">
    <property type="entry name" value="ZINC_FINGER_C2H2_2"/>
    <property type="match status" value="1"/>
</dbReference>
<name>A0ABD1VZ19_9LAMI</name>
<keyword evidence="4" id="KW-1185">Reference proteome</keyword>
<accession>A0ABD1VZ19</accession>
<keyword evidence="1" id="KW-0479">Metal-binding</keyword>
<protein>
    <submittedName>
        <fullName evidence="3">C2H2 and C2HC zinc fingers superfamily protein</fullName>
    </submittedName>
</protein>
<dbReference type="Pfam" id="PF13912">
    <property type="entry name" value="zf-C2H2_6"/>
    <property type="match status" value="1"/>
</dbReference>
<dbReference type="InterPro" id="IPR013087">
    <property type="entry name" value="Znf_C2H2_type"/>
</dbReference>
<dbReference type="PANTHER" id="PTHR46353">
    <property type="entry name" value="ZINC FINGER PROTEIN 5"/>
    <property type="match status" value="1"/>
</dbReference>
<gene>
    <name evidence="3" type="ORF">Adt_03545</name>
</gene>
<dbReference type="InterPro" id="IPR044299">
    <property type="entry name" value="GIS3/ZFP5/ZFP6"/>
</dbReference>
<evidence type="ECO:0000313" key="3">
    <source>
        <dbReference type="EMBL" id="KAL2542567.1"/>
    </source>
</evidence>